<dbReference type="Proteomes" id="UP000678237">
    <property type="component" value="Unassembled WGS sequence"/>
</dbReference>
<organism evidence="1 3">
    <name type="scientific">Candidatus Iainarchaeum sp</name>
    <dbReference type="NCBI Taxonomy" id="3101447"/>
    <lineage>
        <taxon>Archaea</taxon>
        <taxon>Candidatus Iainarchaeota</taxon>
        <taxon>Candidatus Iainarchaeia</taxon>
        <taxon>Candidatus Iainarchaeales</taxon>
        <taxon>Candidatus Iainarchaeaceae</taxon>
        <taxon>Candidatus Iainarchaeum</taxon>
    </lineage>
</organism>
<dbReference type="AlphaFoldDB" id="A0A7J4JKP8"/>
<evidence type="ECO:0000313" key="3">
    <source>
        <dbReference type="Proteomes" id="UP000564964"/>
    </source>
</evidence>
<evidence type="ECO:0000313" key="1">
    <source>
        <dbReference type="EMBL" id="HIH17189.1"/>
    </source>
</evidence>
<reference evidence="2" key="3">
    <citation type="submission" date="2021-05" db="EMBL/GenBank/DDBJ databases">
        <title>Protein family content uncovers lineage relationships and bacterial pathway maintenance mechanisms in DPANN archaea.</title>
        <authorList>
            <person name="Castelle C.J."/>
            <person name="Meheust R."/>
            <person name="Jaffe A.L."/>
            <person name="Seitz K."/>
            <person name="Gong X."/>
            <person name="Baker B.J."/>
            <person name="Banfield J.F."/>
        </authorList>
    </citation>
    <scope>NUCLEOTIDE SEQUENCE</scope>
    <source>
        <strain evidence="2">RIFCSPLOWO2_01_FULL_58_19</strain>
    </source>
</reference>
<dbReference type="EMBL" id="JAGVWE010000004">
    <property type="protein sequence ID" value="MBS3063154.1"/>
    <property type="molecule type" value="Genomic_DNA"/>
</dbReference>
<comment type="caution">
    <text evidence="1">The sequence shown here is derived from an EMBL/GenBank/DDBJ whole genome shotgun (WGS) entry which is preliminary data.</text>
</comment>
<sequence>MPAPRVNIEAEFKRFQERGRKFAHKSLKRWRSPKERELSIRRIIDALKYHKLFPAEVAKLESVSKPFVEQVMRAAGLQSWRTHRTQRALRLLQGGREFKRVAEKTGKGMSEISELAKKHGIENPRRLPKRVQRELVTRLMAGERPTAEMAKELKVSVQTLYHYKARVEAMLFRHERYEEWLRLRWSARQPKRELFPDNKTYQLYYTLPWPERKALREVLILQRLWDEYVKDVGEKYRLNRRLREARGRFSELQRGHE</sequence>
<proteinExistence type="predicted"/>
<name>A0A7J4JKP8_9ARCH</name>
<reference evidence="2" key="2">
    <citation type="submission" date="2021-03" db="EMBL/GenBank/DDBJ databases">
        <authorList>
            <person name="Jaffe A."/>
        </authorList>
    </citation>
    <scope>NUCLEOTIDE SEQUENCE</scope>
    <source>
        <strain evidence="2">RIFCSPLOWO2_01_FULL_58_19</strain>
    </source>
</reference>
<reference evidence="3" key="1">
    <citation type="journal article" date="2020" name="bioRxiv">
        <title>A rank-normalized archaeal taxonomy based on genome phylogeny resolves widespread incomplete and uneven classifications.</title>
        <authorList>
            <person name="Rinke C."/>
            <person name="Chuvochina M."/>
            <person name="Mussig A.J."/>
            <person name="Chaumeil P.-A."/>
            <person name="Waite D.W."/>
            <person name="Whitman W.B."/>
            <person name="Parks D.H."/>
            <person name="Hugenholtz P."/>
        </authorList>
    </citation>
    <scope>NUCLEOTIDE SEQUENCE [LARGE SCALE GENOMIC DNA]</scope>
</reference>
<accession>A0A7J4JKP8</accession>
<protein>
    <submittedName>
        <fullName evidence="1">Uncharacterized protein</fullName>
    </submittedName>
</protein>
<dbReference type="EMBL" id="DUGH01000178">
    <property type="protein sequence ID" value="HIH17189.1"/>
    <property type="molecule type" value="Genomic_DNA"/>
</dbReference>
<dbReference type="Proteomes" id="UP000564964">
    <property type="component" value="Unassembled WGS sequence"/>
</dbReference>
<gene>
    <name evidence="1" type="ORF">HA252_07350</name>
    <name evidence="2" type="ORF">J4203_04730</name>
</gene>
<evidence type="ECO:0000313" key="2">
    <source>
        <dbReference type="EMBL" id="MBS3063154.1"/>
    </source>
</evidence>